<evidence type="ECO:0000313" key="6">
    <source>
        <dbReference type="Proteomes" id="UP000293036"/>
    </source>
</evidence>
<dbReference type="PANTHER" id="PTHR43201">
    <property type="entry name" value="ACYL-COA SYNTHETASE"/>
    <property type="match status" value="1"/>
</dbReference>
<dbReference type="AlphaFoldDB" id="A0A4Q9V3V1"/>
<dbReference type="EMBL" id="SJDT01000001">
    <property type="protein sequence ID" value="TBW23667.1"/>
    <property type="molecule type" value="Genomic_DNA"/>
</dbReference>
<feature type="domain" description="AMP-binding enzyme C-terminal" evidence="4">
    <location>
        <begin position="502"/>
        <end position="575"/>
    </location>
</feature>
<dbReference type="Proteomes" id="UP000293036">
    <property type="component" value="Unassembled WGS sequence"/>
</dbReference>
<dbReference type="OrthoDB" id="9803968at2"/>
<evidence type="ECO:0000256" key="2">
    <source>
        <dbReference type="ARBA" id="ARBA00022598"/>
    </source>
</evidence>
<dbReference type="PANTHER" id="PTHR43201:SF5">
    <property type="entry name" value="MEDIUM-CHAIN ACYL-COA LIGASE ACSF2, MITOCHONDRIAL"/>
    <property type="match status" value="1"/>
</dbReference>
<comment type="similarity">
    <text evidence="1">Belongs to the ATP-dependent AMP-binding enzyme family.</text>
</comment>
<evidence type="ECO:0000313" key="5">
    <source>
        <dbReference type="EMBL" id="TBW23667.1"/>
    </source>
</evidence>
<evidence type="ECO:0000256" key="1">
    <source>
        <dbReference type="ARBA" id="ARBA00006432"/>
    </source>
</evidence>
<comment type="caution">
    <text evidence="5">The sequence shown here is derived from an EMBL/GenBank/DDBJ whole genome shotgun (WGS) entry which is preliminary data.</text>
</comment>
<dbReference type="GO" id="GO:0006631">
    <property type="term" value="P:fatty acid metabolic process"/>
    <property type="evidence" value="ECO:0007669"/>
    <property type="project" value="TreeGrafter"/>
</dbReference>
<dbReference type="Pfam" id="PF13193">
    <property type="entry name" value="AMP-binding_C"/>
    <property type="match status" value="1"/>
</dbReference>
<dbReference type="InterPro" id="IPR042099">
    <property type="entry name" value="ANL_N_sf"/>
</dbReference>
<organism evidence="5 6">
    <name type="scientific">Arcanobacterium bovis</name>
    <dbReference type="NCBI Taxonomy" id="2529275"/>
    <lineage>
        <taxon>Bacteria</taxon>
        <taxon>Bacillati</taxon>
        <taxon>Actinomycetota</taxon>
        <taxon>Actinomycetes</taxon>
        <taxon>Actinomycetales</taxon>
        <taxon>Actinomycetaceae</taxon>
        <taxon>Arcanobacterium</taxon>
    </lineage>
</organism>
<evidence type="ECO:0000259" key="3">
    <source>
        <dbReference type="Pfam" id="PF00501"/>
    </source>
</evidence>
<dbReference type="GO" id="GO:0031956">
    <property type="term" value="F:medium-chain fatty acid-CoA ligase activity"/>
    <property type="evidence" value="ECO:0007669"/>
    <property type="project" value="TreeGrafter"/>
</dbReference>
<dbReference type="InterPro" id="IPR025110">
    <property type="entry name" value="AMP-bd_C"/>
</dbReference>
<dbReference type="Pfam" id="PF00501">
    <property type="entry name" value="AMP-binding"/>
    <property type="match status" value="1"/>
</dbReference>
<dbReference type="RefSeq" id="WP_131279072.1">
    <property type="nucleotide sequence ID" value="NZ_JBHSLR010000009.1"/>
</dbReference>
<dbReference type="InterPro" id="IPR045851">
    <property type="entry name" value="AMP-bd_C_sf"/>
</dbReference>
<dbReference type="Gene3D" id="3.40.50.12780">
    <property type="entry name" value="N-terminal domain of ligase-like"/>
    <property type="match status" value="2"/>
</dbReference>
<dbReference type="InterPro" id="IPR000873">
    <property type="entry name" value="AMP-dep_synth/lig_dom"/>
</dbReference>
<gene>
    <name evidence="5" type="ORF">EZJ44_00545</name>
</gene>
<accession>A0A4Q9V3V1</accession>
<dbReference type="SUPFAM" id="SSF56801">
    <property type="entry name" value="Acetyl-CoA synthetase-like"/>
    <property type="match status" value="1"/>
</dbReference>
<proteinExistence type="inferred from homology"/>
<name>A0A4Q9V3V1_9ACTO</name>
<keyword evidence="2 5" id="KW-0436">Ligase</keyword>
<feature type="domain" description="AMP-dependent synthetase/ligase" evidence="3">
    <location>
        <begin position="13"/>
        <end position="449"/>
    </location>
</feature>
<sequence length="591" mass="63408">MPNRAFYNPAHSLDRAAKAHPNRVSLYYGEQEYTVHAAAIYTRQLAQLLVAQGVKEGDRVCIIARNSPYHLLLHVACARIGAVFVPISYRLSRPELAQLLAIAKPVVVVADPETAAEGVFEQAERVSGQAEGFSEKAESTPMAHFVIDDDPHAPLLASDAGLSAAEAGLPATVAGVVGVEGEQGILPRDSQPVHTRGHQPFLPRGYQAITDAKKYDGAFLTTGVENETDTALNSVRYFEGLGAILFTSGSTGKPKPVGLSHENLWWGSRNFREGFEYSNLDVELVVAPLTHIGGFNGTTVDLFSHGGTVVVVREFDPADVLYRLEKHRVAMMFGVPTIYAALMNHPRFAHTDLSAFRLPLIGGAVCSPALLRRMQEAGLPALNVWGMTETSASGCCLTAEHLDHAAGSIGRPFAHVEARIVDPESGADCDAGTVGELVLRGPNVVEEYWCDSAATEAGIRDGWLHTGDLVSCDDDGFLWVKGRLHHLINTGGEKVSPEEVMAVVGAHETISDCAVVGVSHPIWGEAIAAAVIIKQGMEAPTLEQIQEFAAHKLARYKLPKHLLVVDAFPTTANGKVDRAKLVELLKSAGIA</sequence>
<protein>
    <submittedName>
        <fullName evidence="5">Long-chain fatty acid--CoA ligase</fullName>
    </submittedName>
</protein>
<dbReference type="PROSITE" id="PS00455">
    <property type="entry name" value="AMP_BINDING"/>
    <property type="match status" value="1"/>
</dbReference>
<dbReference type="InterPro" id="IPR020845">
    <property type="entry name" value="AMP-binding_CS"/>
</dbReference>
<reference evidence="5 6" key="1">
    <citation type="submission" date="2019-02" db="EMBL/GenBank/DDBJ databases">
        <title>Arcanobacterium bovis sp. nov., isolated from the milk of a cow with mastitis.</title>
        <authorList>
            <person name="Sammra O."/>
            <person name="Foster G."/>
            <person name="Hassan A."/>
            <person name="Alssahen M."/>
            <person name="Laemmler C."/>
            <person name="Borowiak M."/>
            <person name="Malorny B."/>
            <person name="Abdulmawjood A."/>
        </authorList>
    </citation>
    <scope>NUCLEOTIDE SEQUENCE [LARGE SCALE GENOMIC DNA]</scope>
    <source>
        <strain evidence="5 6">C605018/01/1</strain>
    </source>
</reference>
<keyword evidence="6" id="KW-1185">Reference proteome</keyword>
<dbReference type="Gene3D" id="3.30.300.30">
    <property type="match status" value="1"/>
</dbReference>
<evidence type="ECO:0000259" key="4">
    <source>
        <dbReference type="Pfam" id="PF13193"/>
    </source>
</evidence>